<proteinExistence type="predicted"/>
<reference evidence="2 3" key="1">
    <citation type="journal article" date="2016" name="Genome Announc.">
        <title>Draft Genome Sequences of Five Rapidly Growing Mycobacterium Species, M. thermoresistibile, M. fortuitum subsp. acetamidolyticum, M. canariasense, M. brisbanense, and M. novocastrense.</title>
        <authorList>
            <person name="Katahira K."/>
            <person name="Ogura Y."/>
            <person name="Gotoh Y."/>
            <person name="Hayashi T."/>
        </authorList>
    </citation>
    <scope>NUCLEOTIDE SEQUENCE [LARGE SCALE GENOMIC DNA]</scope>
    <source>
        <strain evidence="2 3">JCM6362</strain>
    </source>
</reference>
<evidence type="ECO:0000256" key="1">
    <source>
        <dbReference type="SAM" id="MobiDB-lite"/>
    </source>
</evidence>
<accession>A0A100XBG6</accession>
<protein>
    <submittedName>
        <fullName evidence="2">Saccharopine dehydrogenase</fullName>
    </submittedName>
</protein>
<gene>
    <name evidence="2" type="ORF">RMCT_0491</name>
</gene>
<name>A0A100XBG6_MYCTH</name>
<reference evidence="3" key="2">
    <citation type="submission" date="2016-02" db="EMBL/GenBank/DDBJ databases">
        <title>Draft genome sequence of five rapidly growing Mycobacterium species.</title>
        <authorList>
            <person name="Katahira K."/>
            <person name="Gotou Y."/>
            <person name="Iida K."/>
            <person name="Ogura Y."/>
            <person name="Hayashi T."/>
        </authorList>
    </citation>
    <scope>NUCLEOTIDE SEQUENCE [LARGE SCALE GENOMIC DNA]</scope>
    <source>
        <strain evidence="3">JCM6362</strain>
    </source>
</reference>
<dbReference type="AlphaFoldDB" id="A0A100XBG6"/>
<feature type="region of interest" description="Disordered" evidence="1">
    <location>
        <begin position="1"/>
        <end position="20"/>
    </location>
</feature>
<evidence type="ECO:0000313" key="2">
    <source>
        <dbReference type="EMBL" id="GAT13520.1"/>
    </source>
</evidence>
<dbReference type="Proteomes" id="UP000069654">
    <property type="component" value="Unassembled WGS sequence"/>
</dbReference>
<feature type="region of interest" description="Disordered" evidence="1">
    <location>
        <begin position="56"/>
        <end position="80"/>
    </location>
</feature>
<organism evidence="2 3">
    <name type="scientific">Mycolicibacterium thermoresistibile</name>
    <name type="common">Mycobacterium thermoresistibile</name>
    <dbReference type="NCBI Taxonomy" id="1797"/>
    <lineage>
        <taxon>Bacteria</taxon>
        <taxon>Bacillati</taxon>
        <taxon>Actinomycetota</taxon>
        <taxon>Actinomycetes</taxon>
        <taxon>Mycobacteriales</taxon>
        <taxon>Mycobacteriaceae</taxon>
        <taxon>Mycolicibacterium</taxon>
    </lineage>
</organism>
<comment type="caution">
    <text evidence="2">The sequence shown here is derived from an EMBL/GenBank/DDBJ whole genome shotgun (WGS) entry which is preliminary data.</text>
</comment>
<dbReference type="EMBL" id="BCTB01000003">
    <property type="protein sequence ID" value="GAT13520.1"/>
    <property type="molecule type" value="Genomic_DNA"/>
</dbReference>
<evidence type="ECO:0000313" key="3">
    <source>
        <dbReference type="Proteomes" id="UP000069654"/>
    </source>
</evidence>
<sequence length="117" mass="12466">MPLSPASSPAQVPSASAASGVVAATAVTTTLRKPSPVRIDTIRAPHPPDLFALNTPPGPECPQAGFPLRRGSPEPSPPEFYEPVTLPERVRRPHAAQRKPMWVAALSWDCGERADAR</sequence>